<comment type="subcellular location">
    <subcellularLocation>
        <location evidence="1">Membrane</location>
    </subcellularLocation>
</comment>
<proteinExistence type="predicted"/>
<reference evidence="6 7" key="1">
    <citation type="submission" date="2018-06" db="EMBL/GenBank/DDBJ databases">
        <authorList>
            <consortium name="Pathogen Informatics"/>
            <person name="Doyle S."/>
        </authorList>
    </citation>
    <scope>NUCLEOTIDE SEQUENCE [LARGE SCALE GENOMIC DNA]</scope>
    <source>
        <strain evidence="4 6">NCTC5051</strain>
        <strain evidence="5 7">NCTC5053</strain>
    </source>
</reference>
<evidence type="ECO:0000259" key="3">
    <source>
        <dbReference type="Pfam" id="PF01103"/>
    </source>
</evidence>
<gene>
    <name evidence="5" type="primary">yaeT_2</name>
    <name evidence="4" type="ORF">NCTC5051_00330</name>
    <name evidence="5" type="ORF">NCTC5053_03703</name>
</gene>
<dbReference type="Proteomes" id="UP000254141">
    <property type="component" value="Unassembled WGS sequence"/>
</dbReference>
<organism evidence="5 7">
    <name type="scientific">Klebsiella pneumoniae</name>
    <dbReference type="NCBI Taxonomy" id="573"/>
    <lineage>
        <taxon>Bacteria</taxon>
        <taxon>Pseudomonadati</taxon>
        <taxon>Pseudomonadota</taxon>
        <taxon>Gammaproteobacteria</taxon>
        <taxon>Enterobacterales</taxon>
        <taxon>Enterobacteriaceae</taxon>
        <taxon>Klebsiella/Raoultella group</taxon>
        <taxon>Klebsiella</taxon>
        <taxon>Klebsiella pneumoniae complex</taxon>
    </lineage>
</organism>
<evidence type="ECO:0000256" key="1">
    <source>
        <dbReference type="ARBA" id="ARBA00004370"/>
    </source>
</evidence>
<dbReference type="GO" id="GO:0019867">
    <property type="term" value="C:outer membrane"/>
    <property type="evidence" value="ECO:0007669"/>
    <property type="project" value="InterPro"/>
</dbReference>
<name>A0A378B6P1_KLEPN</name>
<keyword evidence="2" id="KW-0472">Membrane</keyword>
<evidence type="ECO:0000256" key="2">
    <source>
        <dbReference type="ARBA" id="ARBA00023136"/>
    </source>
</evidence>
<sequence>MAVLNSEFIIPTPFVNDKYADSLRTSLFVDAGTVWSTSWHNTAQTLAAGIPDYGDPSHIRLSAGIAVQWMSPLGPLVFSWAEPFKKYDGDKAEQFQFNIGKTW</sequence>
<evidence type="ECO:0000313" key="4">
    <source>
        <dbReference type="EMBL" id="STU45279.1"/>
    </source>
</evidence>
<evidence type="ECO:0000313" key="5">
    <source>
        <dbReference type="EMBL" id="STV30561.1"/>
    </source>
</evidence>
<dbReference type="InterPro" id="IPR000184">
    <property type="entry name" value="Bac_surfAg_D15"/>
</dbReference>
<evidence type="ECO:0000313" key="6">
    <source>
        <dbReference type="Proteomes" id="UP000254141"/>
    </source>
</evidence>
<accession>A0A378B6P1</accession>
<dbReference type="Proteomes" id="UP000254387">
    <property type="component" value="Unassembled WGS sequence"/>
</dbReference>
<dbReference type="AlphaFoldDB" id="A0A378B6P1"/>
<dbReference type="Gene3D" id="2.40.160.50">
    <property type="entry name" value="membrane protein fhac: a member of the omp85/tpsb transporter family"/>
    <property type="match status" value="1"/>
</dbReference>
<dbReference type="EMBL" id="UGMN01000004">
    <property type="protein sequence ID" value="STV30561.1"/>
    <property type="molecule type" value="Genomic_DNA"/>
</dbReference>
<dbReference type="EMBL" id="UGLU01000001">
    <property type="protein sequence ID" value="STU45279.1"/>
    <property type="molecule type" value="Genomic_DNA"/>
</dbReference>
<protein>
    <submittedName>
        <fullName evidence="5">Outer membrane protein assembly factor YaeT</fullName>
    </submittedName>
</protein>
<evidence type="ECO:0000313" key="7">
    <source>
        <dbReference type="Proteomes" id="UP000254387"/>
    </source>
</evidence>
<dbReference type="Pfam" id="PF01103">
    <property type="entry name" value="Omp85"/>
    <property type="match status" value="1"/>
</dbReference>
<feature type="domain" description="Bacterial surface antigen (D15)" evidence="3">
    <location>
        <begin position="2"/>
        <end position="103"/>
    </location>
</feature>